<dbReference type="PATRIC" id="fig|86662.28.peg.1261"/>
<protein>
    <recommendedName>
        <fullName evidence="3">YxiJ-like protein</fullName>
    </recommendedName>
</protein>
<name>A0A1E8BRH4_BACMY</name>
<evidence type="ECO:0008006" key="3">
    <source>
        <dbReference type="Google" id="ProtNLM"/>
    </source>
</evidence>
<dbReference type="InterPro" id="IPR025551">
    <property type="entry name" value="WapI/YxiJ-like"/>
</dbReference>
<evidence type="ECO:0000313" key="2">
    <source>
        <dbReference type="Proteomes" id="UP000175835"/>
    </source>
</evidence>
<dbReference type="Proteomes" id="UP000175835">
    <property type="component" value="Unassembled WGS sequence"/>
</dbReference>
<dbReference type="AlphaFoldDB" id="A0A1E8BRH4"/>
<organism evidence="1 2">
    <name type="scientific">Bacillus mycoides</name>
    <dbReference type="NCBI Taxonomy" id="1405"/>
    <lineage>
        <taxon>Bacteria</taxon>
        <taxon>Bacillati</taxon>
        <taxon>Bacillota</taxon>
        <taxon>Bacilli</taxon>
        <taxon>Bacillales</taxon>
        <taxon>Bacillaceae</taxon>
        <taxon>Bacillus</taxon>
        <taxon>Bacillus cereus group</taxon>
    </lineage>
</organism>
<evidence type="ECO:0000313" key="1">
    <source>
        <dbReference type="EMBL" id="OFD97902.1"/>
    </source>
</evidence>
<dbReference type="RefSeq" id="WP_070146315.1">
    <property type="nucleotide sequence ID" value="NZ_LXLR01000024.1"/>
</dbReference>
<gene>
    <name evidence="1" type="ORF">BWGOE11_12670</name>
</gene>
<dbReference type="Pfam" id="PF14176">
    <property type="entry name" value="YxiJ"/>
    <property type="match status" value="1"/>
</dbReference>
<proteinExistence type="predicted"/>
<reference evidence="1 2" key="1">
    <citation type="submission" date="2016-05" db="EMBL/GenBank/DDBJ databases">
        <title>Bacillus thuringiensis and Bacillus weihenstephanensis as novel biocontrol agents of wilt causing Verticillium species.</title>
        <authorList>
            <person name="Hollensteiner J."/>
            <person name="Wemheuer F."/>
            <person name="Harting R."/>
            <person name="Kolarzyk A."/>
            <person name="Diaz-Valerio S."/>
            <person name="Poehlein A."/>
            <person name="Brzuszkiewicz E."/>
            <person name="Nesemann K."/>
            <person name="Braus-Stromeyer S."/>
            <person name="Braus G."/>
            <person name="Daniel R."/>
            <person name="Liesegang H."/>
        </authorList>
    </citation>
    <scope>NUCLEOTIDE SEQUENCE [LARGE SCALE GENOMIC DNA]</scope>
    <source>
        <strain evidence="1 2">GOE11</strain>
    </source>
</reference>
<dbReference type="EMBL" id="LXLX01000021">
    <property type="protein sequence ID" value="OFD97902.1"/>
    <property type="molecule type" value="Genomic_DNA"/>
</dbReference>
<sequence>MGEKRKSAKNLISEWIVNITMAKINLELLQEIQNAKMQLEIPYPSDDIECIELDHNIDCFAEDYYSYCSVIEGSLSYVLSQTKITIYQRRLLYKNFYQTYPEYTFLFREKSKYEELQQQLNVYEYTRKLLIRAVETY</sequence>
<comment type="caution">
    <text evidence="1">The sequence shown here is derived from an EMBL/GenBank/DDBJ whole genome shotgun (WGS) entry which is preliminary data.</text>
</comment>
<accession>A0A1E8BRH4</accession>